<keyword evidence="6 9" id="KW-0119">Carbohydrate metabolism</keyword>
<evidence type="ECO:0000313" key="15">
    <source>
        <dbReference type="Proteomes" id="UP000190285"/>
    </source>
</evidence>
<evidence type="ECO:0000256" key="9">
    <source>
        <dbReference type="PIRNR" id="PIRNR038994"/>
    </source>
</evidence>
<evidence type="ECO:0000256" key="4">
    <source>
        <dbReference type="ARBA" id="ARBA00022723"/>
    </source>
</evidence>
<evidence type="ECO:0000256" key="10">
    <source>
        <dbReference type="PIRSR" id="PIRSR038994-1"/>
    </source>
</evidence>
<dbReference type="Gene3D" id="3.20.20.140">
    <property type="entry name" value="Metal-dependent hydrolases"/>
    <property type="match status" value="1"/>
</dbReference>
<dbReference type="RefSeq" id="WP_079488503.1">
    <property type="nucleotide sequence ID" value="NZ_FUZT01000001.1"/>
</dbReference>
<dbReference type="STRING" id="36842.SAMN02194393_00076"/>
<feature type="binding site" evidence="11">
    <location>
        <position position="144"/>
    </location>
    <ligand>
        <name>substrate</name>
    </ligand>
</feature>
<dbReference type="Gene3D" id="2.30.40.10">
    <property type="entry name" value="Urease, subunit C, domain 1"/>
    <property type="match status" value="1"/>
</dbReference>
<feature type="binding site" evidence="12">
    <location>
        <position position="133"/>
    </location>
    <ligand>
        <name>Zn(2+)</name>
        <dbReference type="ChEBI" id="CHEBI:29105"/>
    </ligand>
</feature>
<evidence type="ECO:0000256" key="12">
    <source>
        <dbReference type="PIRSR" id="PIRSR038994-3"/>
    </source>
</evidence>
<dbReference type="SUPFAM" id="SSF51556">
    <property type="entry name" value="Metallo-dependent hydrolases"/>
    <property type="match status" value="1"/>
</dbReference>
<dbReference type="GO" id="GO:0006046">
    <property type="term" value="P:N-acetylglucosamine catabolic process"/>
    <property type="evidence" value="ECO:0007669"/>
    <property type="project" value="TreeGrafter"/>
</dbReference>
<evidence type="ECO:0000259" key="13">
    <source>
        <dbReference type="Pfam" id="PF01979"/>
    </source>
</evidence>
<accession>A0A1T5I9B3</accession>
<evidence type="ECO:0000256" key="6">
    <source>
        <dbReference type="ARBA" id="ARBA00023277"/>
    </source>
</evidence>
<dbReference type="FunFam" id="3.20.20.140:FF:000004">
    <property type="entry name" value="N-acetylglucosamine-6-phosphate deacetylase"/>
    <property type="match status" value="1"/>
</dbReference>
<feature type="active site" description="Proton donor/acceptor" evidence="10">
    <location>
        <position position="278"/>
    </location>
</feature>
<comment type="catalytic activity">
    <reaction evidence="7">
        <text>N-acetyl-D-glucosamine 6-phosphate + H2O = D-glucosamine 6-phosphate + acetate</text>
        <dbReference type="Rhea" id="RHEA:22936"/>
        <dbReference type="ChEBI" id="CHEBI:15377"/>
        <dbReference type="ChEBI" id="CHEBI:30089"/>
        <dbReference type="ChEBI" id="CHEBI:57513"/>
        <dbReference type="ChEBI" id="CHEBI:58725"/>
        <dbReference type="EC" id="3.5.1.25"/>
    </reaction>
</comment>
<evidence type="ECO:0000256" key="7">
    <source>
        <dbReference type="ARBA" id="ARBA00047647"/>
    </source>
</evidence>
<dbReference type="SUPFAM" id="SSF51338">
    <property type="entry name" value="Composite domain of metallo-dependent hydrolases"/>
    <property type="match status" value="1"/>
</dbReference>
<keyword evidence="4 12" id="KW-0479">Metal-binding</keyword>
<evidence type="ECO:0000256" key="2">
    <source>
        <dbReference type="ARBA" id="ARBA00011899"/>
    </source>
</evidence>
<sequence length="388" mass="42618">MRTLVKNSRIITPYEIKVGYSLVVEDDKIEDMIKNENIDESVFDKVIDLKGKYLSSGFIDIHNHGNYGHDAMEGTYDALESMGNYHIKNGVTGYLATTMTNSTENTIRAIKNVASYIHEKNKEGSKVLGLYLEGPYFSQEKKGAQPPEYIKAPDIEELEMLLKEGKDTVKVVAIAPELKNAKEAIRYLKKQGITISAGHTNANYQEAMKGIERGITQATHLYNGMRGFSHREPGVLGAVLTDERVACEMICDGIHIHKAAMNMAVKLKGKDKIILISDAMMAAGLKDGKYQLGGQDVFVKDREARLESGALAGSTLTLNKAVYNMVHLVGVSLNEAVQMASLNPAKAIGIDNYKGSIEIGKDADIIAFNENLDVSFVMVEGHVIDSQL</sequence>
<name>A0A1T5I9B3_9FIRM</name>
<feature type="binding site" evidence="11">
    <location>
        <begin position="223"/>
        <end position="224"/>
    </location>
    <ligand>
        <name>substrate</name>
    </ligand>
</feature>
<dbReference type="PIRSF" id="PIRSF038994">
    <property type="entry name" value="NagA"/>
    <property type="match status" value="1"/>
</dbReference>
<feature type="binding site" evidence="12">
    <location>
        <position position="199"/>
    </location>
    <ligand>
        <name>Zn(2+)</name>
        <dbReference type="ChEBI" id="CHEBI:29105"/>
    </ligand>
</feature>
<comment type="similarity">
    <text evidence="1 9">Belongs to the metallo-dependent hydrolases superfamily. NagA family.</text>
</comment>
<dbReference type="OrthoDB" id="9776488at2"/>
<dbReference type="GO" id="GO:0046872">
    <property type="term" value="F:metal ion binding"/>
    <property type="evidence" value="ECO:0007669"/>
    <property type="project" value="UniProtKB-KW"/>
</dbReference>
<dbReference type="Pfam" id="PF01979">
    <property type="entry name" value="Amidohydro_1"/>
    <property type="match status" value="1"/>
</dbReference>
<dbReference type="InterPro" id="IPR003764">
    <property type="entry name" value="GlcNAc_6-P_deAcase"/>
</dbReference>
<evidence type="ECO:0000256" key="8">
    <source>
        <dbReference type="ARBA" id="ARBA00060590"/>
    </source>
</evidence>
<evidence type="ECO:0000256" key="5">
    <source>
        <dbReference type="ARBA" id="ARBA00022801"/>
    </source>
</evidence>
<dbReference type="CDD" id="cd00854">
    <property type="entry name" value="NagA"/>
    <property type="match status" value="1"/>
</dbReference>
<feature type="binding site" evidence="12">
    <location>
        <position position="220"/>
    </location>
    <ligand>
        <name>Zn(2+)</name>
        <dbReference type="ChEBI" id="CHEBI:29105"/>
    </ligand>
</feature>
<proteinExistence type="inferred from homology"/>
<evidence type="ECO:0000256" key="1">
    <source>
        <dbReference type="ARBA" id="ARBA00010716"/>
    </source>
</evidence>
<feature type="binding site" evidence="11">
    <location>
        <position position="255"/>
    </location>
    <ligand>
        <name>substrate</name>
    </ligand>
</feature>
<dbReference type="EMBL" id="FUZT01000001">
    <property type="protein sequence ID" value="SKC35757.1"/>
    <property type="molecule type" value="Genomic_DNA"/>
</dbReference>
<organism evidence="14 15">
    <name type="scientific">Maledivibacter halophilus</name>
    <dbReference type="NCBI Taxonomy" id="36842"/>
    <lineage>
        <taxon>Bacteria</taxon>
        <taxon>Bacillati</taxon>
        <taxon>Bacillota</taxon>
        <taxon>Clostridia</taxon>
        <taxon>Peptostreptococcales</taxon>
        <taxon>Caminicellaceae</taxon>
        <taxon>Maledivibacter</taxon>
    </lineage>
</organism>
<dbReference type="PANTHER" id="PTHR11113:SF14">
    <property type="entry name" value="N-ACETYLGLUCOSAMINE-6-PHOSPHATE DEACETYLASE"/>
    <property type="match status" value="1"/>
</dbReference>
<dbReference type="Proteomes" id="UP000190285">
    <property type="component" value="Unassembled WGS sequence"/>
</dbReference>
<keyword evidence="5 9" id="KW-0378">Hydrolase</keyword>
<dbReference type="PANTHER" id="PTHR11113">
    <property type="entry name" value="N-ACETYLGLUCOSAMINE-6-PHOSPHATE DEACETYLASE"/>
    <property type="match status" value="1"/>
</dbReference>
<evidence type="ECO:0000313" key="14">
    <source>
        <dbReference type="EMBL" id="SKC35757.1"/>
    </source>
</evidence>
<dbReference type="InterPro" id="IPR011059">
    <property type="entry name" value="Metal-dep_hydrolase_composite"/>
</dbReference>
<dbReference type="AlphaFoldDB" id="A0A1T5I9B3"/>
<dbReference type="InterPro" id="IPR006680">
    <property type="entry name" value="Amidohydro-rel"/>
</dbReference>
<evidence type="ECO:0000256" key="3">
    <source>
        <dbReference type="ARBA" id="ARBA00018029"/>
    </source>
</evidence>
<protein>
    <recommendedName>
        <fullName evidence="3">N-acetylglucosamine-6-phosphate deacetylase</fullName>
        <ecNumber evidence="2">3.5.1.25</ecNumber>
    </recommendedName>
</protein>
<feature type="domain" description="Amidohydrolase-related" evidence="13">
    <location>
        <begin position="55"/>
        <end position="383"/>
    </location>
</feature>
<dbReference type="GO" id="GO:0008448">
    <property type="term" value="F:N-acetylglucosamine-6-phosphate deacetylase activity"/>
    <property type="evidence" value="ECO:0007669"/>
    <property type="project" value="UniProtKB-EC"/>
</dbReference>
<keyword evidence="15" id="KW-1185">Reference proteome</keyword>
<comment type="pathway">
    <text evidence="8">Amino-sugar metabolism; N-acetylneuraminate degradation; D-fructose 6-phosphate from N-acetylneuraminate: step 4/5.</text>
</comment>
<dbReference type="EC" id="3.5.1.25" evidence="2"/>
<gene>
    <name evidence="14" type="ORF">SAMN02194393_00076</name>
</gene>
<comment type="cofactor">
    <cofactor evidence="12">
        <name>a divalent metal cation</name>
        <dbReference type="ChEBI" id="CHEBI:60240"/>
    </cofactor>
    <text evidence="12">Binds 1 divalent metal cation per subunit.</text>
</comment>
<dbReference type="InterPro" id="IPR032466">
    <property type="entry name" value="Metal_Hydrolase"/>
</dbReference>
<reference evidence="14 15" key="1">
    <citation type="submission" date="2017-02" db="EMBL/GenBank/DDBJ databases">
        <authorList>
            <person name="Peterson S.W."/>
        </authorList>
    </citation>
    <scope>NUCLEOTIDE SEQUENCE [LARGE SCALE GENOMIC DNA]</scope>
    <source>
        <strain evidence="14 15">M1</strain>
    </source>
</reference>
<feature type="binding site" evidence="11">
    <location>
        <begin position="311"/>
        <end position="313"/>
    </location>
    <ligand>
        <name>substrate</name>
    </ligand>
</feature>
<evidence type="ECO:0000256" key="11">
    <source>
        <dbReference type="PIRSR" id="PIRSR038994-2"/>
    </source>
</evidence>
<feature type="binding site" evidence="11">
    <location>
        <position position="231"/>
    </location>
    <ligand>
        <name>substrate</name>
    </ligand>
</feature>
<dbReference type="NCBIfam" id="TIGR00221">
    <property type="entry name" value="nagA"/>
    <property type="match status" value="1"/>
</dbReference>